<protein>
    <recommendedName>
        <fullName evidence="4">CUB domain-containing protein</fullName>
    </recommendedName>
</protein>
<keyword evidence="6" id="KW-1185">Reference proteome</keyword>
<dbReference type="SUPFAM" id="SSF49854">
    <property type="entry name" value="Spermadhesin, CUB domain"/>
    <property type="match status" value="2"/>
</dbReference>
<feature type="chain" id="PRO_5039894311" description="CUB domain-containing protein" evidence="3">
    <location>
        <begin position="23"/>
        <end position="519"/>
    </location>
</feature>
<dbReference type="EMBL" id="JADBJN010000001">
    <property type="protein sequence ID" value="KAG5684103.1"/>
    <property type="molecule type" value="Genomic_DNA"/>
</dbReference>
<keyword evidence="3" id="KW-0732">Signal</keyword>
<name>A0A9J6CQF1_POLVA</name>
<evidence type="ECO:0000313" key="5">
    <source>
        <dbReference type="EMBL" id="KAG5684103.1"/>
    </source>
</evidence>
<dbReference type="InterPro" id="IPR000859">
    <property type="entry name" value="CUB_dom"/>
</dbReference>
<dbReference type="OrthoDB" id="6369184at2759"/>
<evidence type="ECO:0000256" key="2">
    <source>
        <dbReference type="PROSITE-ProRule" id="PRU00059"/>
    </source>
</evidence>
<dbReference type="AlphaFoldDB" id="A0A9J6CQF1"/>
<comment type="caution">
    <text evidence="5">The sequence shown here is derived from an EMBL/GenBank/DDBJ whole genome shotgun (WGS) entry which is preliminary data.</text>
</comment>
<dbReference type="PROSITE" id="PS01180">
    <property type="entry name" value="CUB"/>
    <property type="match status" value="1"/>
</dbReference>
<sequence length="519" mass="59748">MWNNQIVKILISIVLIEHTILCEEDDVKVNKNNNNSTVTHIQYENNGNFMSSPKANVVTHRIAAYDQQMIGQCGGIYRNIQNLIESPKFISAHPICSLRCEYQIISPYVCENEFHVQFLEFSIDSSVGCERDRVIINYEDEMCGKVVGIKKYRTKGGVLNITFSATSWDSTEKGFRLLVTRLPCVDDIDANQTEIDSFEVPMTTTTEENFYKVNSSYTIESPNYENQHPIYGVPYGFNLTDIELGNRQDIPPVTLPPFIPTLPPFVPTQRPILPPPPPLLPQCCRNIYNQQRFLMLSQGFPAYNVRNNDCVYVIHKSSPNACRLRIHFKYFLLDDIQQQQQQQVPGQLGCFNNFIEIDGQRICGCKTNFVYETQWGLEPKFIRFHTTSGSYFNAQGFMFDVVNEDCPFKLETEEHSRVKRTLLTTLLLKKHFLSSHLLSPKPIPIIPHHNFPLHPLQHRQPEENFDINGDDAFHAKFFNDNYNNGNGFINSACSINHLRLLQLKIESLGVFKHYCLPSY</sequence>
<accession>A0A9J6CQF1</accession>
<dbReference type="InterPro" id="IPR035914">
    <property type="entry name" value="Sperma_CUB_dom_sf"/>
</dbReference>
<gene>
    <name evidence="5" type="ORF">PVAND_013350</name>
</gene>
<evidence type="ECO:0000256" key="1">
    <source>
        <dbReference type="ARBA" id="ARBA00023157"/>
    </source>
</evidence>
<keyword evidence="1 2" id="KW-1015">Disulfide bond</keyword>
<comment type="caution">
    <text evidence="2">Lacks conserved residue(s) required for the propagation of feature annotation.</text>
</comment>
<feature type="signal peptide" evidence="3">
    <location>
        <begin position="1"/>
        <end position="22"/>
    </location>
</feature>
<reference evidence="5" key="1">
    <citation type="submission" date="2021-03" db="EMBL/GenBank/DDBJ databases">
        <title>Chromosome level genome of the anhydrobiotic midge Polypedilum vanderplanki.</title>
        <authorList>
            <person name="Yoshida Y."/>
            <person name="Kikawada T."/>
            <person name="Gusev O."/>
        </authorList>
    </citation>
    <scope>NUCLEOTIDE SEQUENCE</scope>
    <source>
        <strain evidence="5">NIAS01</strain>
        <tissue evidence="5">Whole body or cell culture</tissue>
    </source>
</reference>
<dbReference type="Proteomes" id="UP001107558">
    <property type="component" value="Chromosome 1"/>
</dbReference>
<evidence type="ECO:0000313" key="6">
    <source>
        <dbReference type="Proteomes" id="UP001107558"/>
    </source>
</evidence>
<feature type="domain" description="CUB" evidence="4">
    <location>
        <begin position="73"/>
        <end position="182"/>
    </location>
</feature>
<feature type="disulfide bond" evidence="2">
    <location>
        <begin position="73"/>
        <end position="100"/>
    </location>
</feature>
<organism evidence="5 6">
    <name type="scientific">Polypedilum vanderplanki</name>
    <name type="common">Sleeping chironomid midge</name>
    <dbReference type="NCBI Taxonomy" id="319348"/>
    <lineage>
        <taxon>Eukaryota</taxon>
        <taxon>Metazoa</taxon>
        <taxon>Ecdysozoa</taxon>
        <taxon>Arthropoda</taxon>
        <taxon>Hexapoda</taxon>
        <taxon>Insecta</taxon>
        <taxon>Pterygota</taxon>
        <taxon>Neoptera</taxon>
        <taxon>Endopterygota</taxon>
        <taxon>Diptera</taxon>
        <taxon>Nematocera</taxon>
        <taxon>Chironomoidea</taxon>
        <taxon>Chironomidae</taxon>
        <taxon>Chironominae</taxon>
        <taxon>Polypedilum</taxon>
        <taxon>Polypedilum</taxon>
    </lineage>
</organism>
<evidence type="ECO:0000256" key="3">
    <source>
        <dbReference type="SAM" id="SignalP"/>
    </source>
</evidence>
<evidence type="ECO:0000259" key="4">
    <source>
        <dbReference type="PROSITE" id="PS01180"/>
    </source>
</evidence>
<dbReference type="Gene3D" id="2.60.120.290">
    <property type="entry name" value="Spermadhesin, CUB domain"/>
    <property type="match status" value="1"/>
</dbReference>
<proteinExistence type="predicted"/>